<dbReference type="RefSeq" id="WP_130605015.1">
    <property type="nucleotide sequence ID" value="NZ_AP019400.1"/>
</dbReference>
<reference evidence="3 4" key="1">
    <citation type="submission" date="2019-01" db="EMBL/GenBank/DDBJ databases">
        <title>Complete genome sequence of Cohnella hallensis HS21 isolated from Korean fir (Abies koreana) rhizospheric soil.</title>
        <authorList>
            <person name="Jiang L."/>
            <person name="Kang S.W."/>
            <person name="Kim S."/>
            <person name="Jung J."/>
            <person name="Kim C.Y."/>
            <person name="Kim D.H."/>
            <person name="Kim S.W."/>
            <person name="Lee J."/>
        </authorList>
    </citation>
    <scope>NUCLEOTIDE SEQUENCE [LARGE SCALE GENOMIC DNA]</scope>
    <source>
        <strain evidence="3 4">HS21</strain>
    </source>
</reference>
<dbReference type="EMBL" id="AP019400">
    <property type="protein sequence ID" value="BBI31144.1"/>
    <property type="molecule type" value="Genomic_DNA"/>
</dbReference>
<evidence type="ECO:0000256" key="1">
    <source>
        <dbReference type="SAM" id="Coils"/>
    </source>
</evidence>
<sequence length="508" mass="58625">MSYSYPFENFRALWDLEPLIISDTNGLLNIYRFSPGTTGDILKIFEQISDQIWLPAQVLEEFNRNHKNVVNKERNKYREVKAEVERITDRAKNDFEKQFLKFGKFRFPQVKELGSFVESAIEGIRSKSQEYESQITEEVEKNKAMLNEDKVKLFVDALVQNGRVGNAYSIATLLSIFSEGEKRYEYQIPPGYNDIGKDKDDPTKRQKFGDLILWKQILDQARICQKPIIFITMDEKEDWWVLDEKNKHVPLRPRDELFIEFKEYSDHELALMSLTQFVRHITQINDIIIGNKTYLELNSDLVSRDLIEQADWSVIMVGSDLTSYFIHSGELQDFLDNSLADVELEDFSIPNITISSVDIDEDQVVIEGRFESEVETIVTESYSKHYSTKKRVQITIRGSISLEFTADFSKEENLVEAESVEVKVGGFEILDVGYYGVDSKDFDDDYDNEDYNESCVDCGNPNISYFMENDDPICQSCSICYKTCSDCGRLFDSGMMGGAFCISCEGQK</sequence>
<dbReference type="KEGG" id="cohn:KCTCHS21_05430"/>
<feature type="domain" description="PIN like" evidence="2">
    <location>
        <begin position="19"/>
        <end position="256"/>
    </location>
</feature>
<proteinExistence type="predicted"/>
<dbReference type="AlphaFoldDB" id="A0A3T1CZ86"/>
<dbReference type="OrthoDB" id="9182727at2"/>
<keyword evidence="4" id="KW-1185">Reference proteome</keyword>
<keyword evidence="1" id="KW-0175">Coiled coil</keyword>
<organism evidence="3 4">
    <name type="scientific">Cohnella abietis</name>
    <dbReference type="NCBI Taxonomy" id="2507935"/>
    <lineage>
        <taxon>Bacteria</taxon>
        <taxon>Bacillati</taxon>
        <taxon>Bacillota</taxon>
        <taxon>Bacilli</taxon>
        <taxon>Bacillales</taxon>
        <taxon>Paenibacillaceae</taxon>
        <taxon>Cohnella</taxon>
    </lineage>
</organism>
<gene>
    <name evidence="3" type="ORF">KCTCHS21_05430</name>
</gene>
<evidence type="ECO:0000259" key="2">
    <source>
        <dbReference type="Pfam" id="PF18476"/>
    </source>
</evidence>
<name>A0A3T1CZ86_9BACL</name>
<evidence type="ECO:0000313" key="4">
    <source>
        <dbReference type="Proteomes" id="UP000289856"/>
    </source>
</evidence>
<dbReference type="Pfam" id="PF18476">
    <property type="entry name" value="PIN_8"/>
    <property type="match status" value="1"/>
</dbReference>
<feature type="coiled-coil region" evidence="1">
    <location>
        <begin position="63"/>
        <end position="90"/>
    </location>
</feature>
<accession>A0A3T1CZ86</accession>
<protein>
    <recommendedName>
        <fullName evidence="2">PIN like domain-containing protein</fullName>
    </recommendedName>
</protein>
<dbReference type="Proteomes" id="UP000289856">
    <property type="component" value="Chromosome"/>
</dbReference>
<evidence type="ECO:0000313" key="3">
    <source>
        <dbReference type="EMBL" id="BBI31144.1"/>
    </source>
</evidence>
<dbReference type="InterPro" id="IPR041578">
    <property type="entry name" value="PIN_8"/>
</dbReference>